<name>A0A367ZKW5_9BACT</name>
<comment type="caution">
    <text evidence="4">The sequence shown here is derived from an EMBL/GenBank/DDBJ whole genome shotgun (WGS) entry which is preliminary data.</text>
</comment>
<dbReference type="Proteomes" id="UP000252355">
    <property type="component" value="Unassembled WGS sequence"/>
</dbReference>
<dbReference type="InterPro" id="IPR031107">
    <property type="entry name" value="Small_HSP"/>
</dbReference>
<dbReference type="PANTHER" id="PTHR11527">
    <property type="entry name" value="HEAT-SHOCK PROTEIN 20 FAMILY MEMBER"/>
    <property type="match status" value="1"/>
</dbReference>
<comment type="similarity">
    <text evidence="1 2">Belongs to the small heat shock protein (HSP20) family.</text>
</comment>
<dbReference type="Gene3D" id="2.60.40.790">
    <property type="match status" value="1"/>
</dbReference>
<evidence type="ECO:0000313" key="4">
    <source>
        <dbReference type="EMBL" id="RCK78690.1"/>
    </source>
</evidence>
<evidence type="ECO:0000256" key="1">
    <source>
        <dbReference type="PROSITE-ProRule" id="PRU00285"/>
    </source>
</evidence>
<dbReference type="InterPro" id="IPR002068">
    <property type="entry name" value="A-crystallin/Hsp20_dom"/>
</dbReference>
<dbReference type="AlphaFoldDB" id="A0A367ZKW5"/>
<feature type="domain" description="SHSP" evidence="3">
    <location>
        <begin position="37"/>
        <end position="148"/>
    </location>
</feature>
<keyword evidence="4" id="KW-0346">Stress response</keyword>
<evidence type="ECO:0000259" key="3">
    <source>
        <dbReference type="PROSITE" id="PS01031"/>
    </source>
</evidence>
<accession>A0A367ZKW5</accession>
<dbReference type="Pfam" id="PF00011">
    <property type="entry name" value="HSP20"/>
    <property type="match status" value="1"/>
</dbReference>
<evidence type="ECO:0000313" key="5">
    <source>
        <dbReference type="Proteomes" id="UP000252355"/>
    </source>
</evidence>
<gene>
    <name evidence="4" type="ORF">OZSIB_1217</name>
</gene>
<organism evidence="4 5">
    <name type="scientific">Candidatus Ozemobacter sibiricus</name>
    <dbReference type="NCBI Taxonomy" id="2268124"/>
    <lineage>
        <taxon>Bacteria</taxon>
        <taxon>Candidatus Ozemobacteria</taxon>
        <taxon>Candidatus Ozemobacterales</taxon>
        <taxon>Candidatus Ozemobacteraceae</taxon>
        <taxon>Candidatus Ozemobacter</taxon>
    </lineage>
</organism>
<protein>
    <submittedName>
        <fullName evidence="4">Heat shock protein, Hsp20 family</fullName>
    </submittedName>
</protein>
<reference evidence="4 5" key="1">
    <citation type="submission" date="2018-05" db="EMBL/GenBank/DDBJ databases">
        <title>A metagenomic window into the 2 km-deep terrestrial subsurface aquifer revealed taxonomically and functionally diverse microbial community comprising novel uncultured bacterial lineages.</title>
        <authorList>
            <person name="Kadnikov V.V."/>
            <person name="Mardanov A.V."/>
            <person name="Beletsky A.V."/>
            <person name="Banks D."/>
            <person name="Pimenov N.V."/>
            <person name="Frank Y.A."/>
            <person name="Karnachuk O.V."/>
            <person name="Ravin N.V."/>
        </authorList>
    </citation>
    <scope>NUCLEOTIDE SEQUENCE [LARGE SCALE GENOMIC DNA]</scope>
    <source>
        <strain evidence="4">BY5</strain>
    </source>
</reference>
<proteinExistence type="inferred from homology"/>
<dbReference type="InterPro" id="IPR008978">
    <property type="entry name" value="HSP20-like_chaperone"/>
</dbReference>
<evidence type="ECO:0000256" key="2">
    <source>
        <dbReference type="RuleBase" id="RU003616"/>
    </source>
</evidence>
<dbReference type="PROSITE" id="PS01031">
    <property type="entry name" value="SHSP"/>
    <property type="match status" value="1"/>
</dbReference>
<dbReference type="EMBL" id="QOQW01000020">
    <property type="protein sequence ID" value="RCK78690.1"/>
    <property type="molecule type" value="Genomic_DNA"/>
</dbReference>
<sequence length="148" mass="16551">MNIWNFFKEMEQLQNQLSDLTKELGFGRLPKAAFLPGIAARHFPLMNVGADDEALYVEALAPGVDPATLKVSALNDTLTISGEKPRSNIPDDRFHRNERGAGKFTRTIELPCQIDPDKVKAEYKNGILFLTLPKAEAAKPRQIEIKMD</sequence>
<dbReference type="CDD" id="cd06464">
    <property type="entry name" value="ACD_sHsps-like"/>
    <property type="match status" value="1"/>
</dbReference>
<dbReference type="SUPFAM" id="SSF49764">
    <property type="entry name" value="HSP20-like chaperones"/>
    <property type="match status" value="1"/>
</dbReference>